<dbReference type="GO" id="GO:0003677">
    <property type="term" value="F:DNA binding"/>
    <property type="evidence" value="ECO:0007669"/>
    <property type="project" value="UniProtKB-KW"/>
</dbReference>
<evidence type="ECO:0000313" key="10">
    <source>
        <dbReference type="EMBL" id="RXE56354.1"/>
    </source>
</evidence>
<feature type="domain" description="DNA methylase N-4/N-6" evidence="9">
    <location>
        <begin position="31"/>
        <end position="161"/>
    </location>
</feature>
<proteinExistence type="inferred from homology"/>
<evidence type="ECO:0000256" key="7">
    <source>
        <dbReference type="ARBA" id="ARBA00023125"/>
    </source>
</evidence>
<dbReference type="InterPro" id="IPR029063">
    <property type="entry name" value="SAM-dependent_MTases_sf"/>
</dbReference>
<dbReference type="GO" id="GO:0009307">
    <property type="term" value="P:DNA restriction-modification system"/>
    <property type="evidence" value="ECO:0007669"/>
    <property type="project" value="UniProtKB-KW"/>
</dbReference>
<comment type="caution">
    <text evidence="10">The sequence shown here is derived from an EMBL/GenBank/DDBJ whole genome shotgun (WGS) entry which is preliminary data.</text>
</comment>
<keyword evidence="7" id="KW-0238">DNA-binding</keyword>
<gene>
    <name evidence="10" type="ORF">ABH15_09620</name>
</gene>
<dbReference type="Gene3D" id="3.40.50.150">
    <property type="entry name" value="Vaccinia Virus protein VP39"/>
    <property type="match status" value="2"/>
</dbReference>
<dbReference type="InterPro" id="IPR002941">
    <property type="entry name" value="DNA_methylase_N4/N6"/>
</dbReference>
<dbReference type="Pfam" id="PF01555">
    <property type="entry name" value="N6_N4_Mtase"/>
    <property type="match status" value="1"/>
</dbReference>
<evidence type="ECO:0000256" key="5">
    <source>
        <dbReference type="ARBA" id="ARBA00022691"/>
    </source>
</evidence>
<evidence type="ECO:0000256" key="8">
    <source>
        <dbReference type="ARBA" id="ARBA00049120"/>
    </source>
</evidence>
<keyword evidence="5" id="KW-0949">S-adenosyl-L-methionine</keyword>
<protein>
    <recommendedName>
        <fullName evidence="2">site-specific DNA-methyltransferase (cytosine-N(4)-specific)</fullName>
        <ecNumber evidence="2">2.1.1.113</ecNumber>
    </recommendedName>
</protein>
<dbReference type="GO" id="GO:0032259">
    <property type="term" value="P:methylation"/>
    <property type="evidence" value="ECO:0007669"/>
    <property type="project" value="UniProtKB-KW"/>
</dbReference>
<dbReference type="EC" id="2.1.1.113" evidence="2"/>
<dbReference type="Proteomes" id="UP000290932">
    <property type="component" value="Unassembled WGS sequence"/>
</dbReference>
<evidence type="ECO:0000256" key="3">
    <source>
        <dbReference type="ARBA" id="ARBA00022603"/>
    </source>
</evidence>
<dbReference type="EMBL" id="LHQS01000002">
    <property type="protein sequence ID" value="RXE56354.1"/>
    <property type="molecule type" value="Genomic_DNA"/>
</dbReference>
<dbReference type="PROSITE" id="PS00093">
    <property type="entry name" value="N4_MTASE"/>
    <property type="match status" value="1"/>
</dbReference>
<comment type="similarity">
    <text evidence="1">Belongs to the N(4)/N(6)-methyltransferase family. N(4) subfamily.</text>
</comment>
<evidence type="ECO:0000256" key="6">
    <source>
        <dbReference type="ARBA" id="ARBA00022747"/>
    </source>
</evidence>
<dbReference type="InterPro" id="IPR017985">
    <property type="entry name" value="MeTrfase_CN4_CS"/>
</dbReference>
<evidence type="ECO:0000256" key="1">
    <source>
        <dbReference type="ARBA" id="ARBA00010203"/>
    </source>
</evidence>
<dbReference type="GO" id="GO:0008170">
    <property type="term" value="F:N-methyltransferase activity"/>
    <property type="evidence" value="ECO:0007669"/>
    <property type="project" value="InterPro"/>
</dbReference>
<accession>A0A498H349</accession>
<keyword evidence="4" id="KW-0808">Transferase</keyword>
<evidence type="ECO:0000256" key="2">
    <source>
        <dbReference type="ARBA" id="ARBA00012185"/>
    </source>
</evidence>
<reference evidence="10 11" key="1">
    <citation type="journal article" date="2015" name="Int. J. Syst. Evol. Microbiol.">
        <title>Methanoculleus taiwanensis sp. nov., a methanogen isolated from deep marine sediment at the deformation front area near Taiwan.</title>
        <authorList>
            <person name="Weng C.Y."/>
            <person name="Chen S.C."/>
            <person name="Lai M.C."/>
            <person name="Wu S.Y."/>
            <person name="Lin S."/>
            <person name="Yang T.F."/>
            <person name="Chen P.C."/>
        </authorList>
    </citation>
    <scope>NUCLEOTIDE SEQUENCE [LARGE SCALE GENOMIC DNA]</scope>
    <source>
        <strain evidence="10 11">CYW4</strain>
    </source>
</reference>
<dbReference type="GO" id="GO:0015667">
    <property type="term" value="F:site-specific DNA-methyltransferase (cytosine-N4-specific) activity"/>
    <property type="evidence" value="ECO:0007669"/>
    <property type="project" value="UniProtKB-EC"/>
</dbReference>
<keyword evidence="11" id="KW-1185">Reference proteome</keyword>
<evidence type="ECO:0000259" key="9">
    <source>
        <dbReference type="Pfam" id="PF01555"/>
    </source>
</evidence>
<sequence length="532" mass="60974">MQERLVTLGEAAAWASAYMDKTITRSNISYLLQYGKVRKHTDTAAGGVRVDLDELAAYYEENRAREIAWREKLGDDLNWDLSFDRCTESETTKHVHRLHPYKGKFIPQLVEYFLDDRTDAFKTGVFFRKDDTVLDPFMGSGTTLIQAAEMGIHAVGIDISGFNCMIVRAKFTHGNPARINRSLEEALAGTTAFSCRNFDDDYDRQLKKKLAQFNKAHFPSPGFKRSVHGKPEEERAYGEEMLERFFRENASFFAKNETRDDARLIDEDGMAVFLAEWFNPRIRQEMACYLRLIDEVPDEDTRTLMRIVLSRTARACRATTHYDLGTLKERQVGPYYCYKHKKLCTPVGSILRHLRKNTRDTLDRLEAFAALRQEVEVAVLHGDSRTIGIPDAVRAENPDFAARIAKKRIDGVFTSPPYVGQIDYHEQHAYAYELFGIRRRDAEEIGALSSGTGSAARQQYVDGVGRVLSNVSRYVRDDGNFFVVANDRFNLYPAIATESGLAIVNEYRRPVLNRTERDRRPYAETIFHMVKE</sequence>
<comment type="catalytic activity">
    <reaction evidence="8">
        <text>a 2'-deoxycytidine in DNA + S-adenosyl-L-methionine = an N(4)-methyl-2'-deoxycytidine in DNA + S-adenosyl-L-homocysteine + H(+)</text>
        <dbReference type="Rhea" id="RHEA:16857"/>
        <dbReference type="Rhea" id="RHEA-COMP:11369"/>
        <dbReference type="Rhea" id="RHEA-COMP:13674"/>
        <dbReference type="ChEBI" id="CHEBI:15378"/>
        <dbReference type="ChEBI" id="CHEBI:57856"/>
        <dbReference type="ChEBI" id="CHEBI:59789"/>
        <dbReference type="ChEBI" id="CHEBI:85452"/>
        <dbReference type="ChEBI" id="CHEBI:137933"/>
        <dbReference type="EC" id="2.1.1.113"/>
    </reaction>
</comment>
<evidence type="ECO:0000313" key="11">
    <source>
        <dbReference type="Proteomes" id="UP000290932"/>
    </source>
</evidence>
<evidence type="ECO:0000256" key="4">
    <source>
        <dbReference type="ARBA" id="ARBA00022679"/>
    </source>
</evidence>
<name>A0A498H349_9EURY</name>
<dbReference type="AlphaFoldDB" id="A0A498H349"/>
<dbReference type="SUPFAM" id="SSF53335">
    <property type="entry name" value="S-adenosyl-L-methionine-dependent methyltransferases"/>
    <property type="match status" value="3"/>
</dbReference>
<keyword evidence="6" id="KW-0680">Restriction system</keyword>
<organism evidence="10 11">
    <name type="scientific">Methanoculleus taiwanensis</name>
    <dbReference type="NCBI Taxonomy" id="1550565"/>
    <lineage>
        <taxon>Archaea</taxon>
        <taxon>Methanobacteriati</taxon>
        <taxon>Methanobacteriota</taxon>
        <taxon>Stenosarchaea group</taxon>
        <taxon>Methanomicrobia</taxon>
        <taxon>Methanomicrobiales</taxon>
        <taxon>Methanomicrobiaceae</taxon>
        <taxon>Methanoculleus</taxon>
    </lineage>
</organism>
<keyword evidence="3" id="KW-0489">Methyltransferase</keyword>